<dbReference type="InterPro" id="IPR004589">
    <property type="entry name" value="DNA_helicase_ATP-dep_RecQ"/>
</dbReference>
<dbReference type="InterPro" id="IPR011545">
    <property type="entry name" value="DEAD/DEAH_box_helicase_dom"/>
</dbReference>
<dbReference type="SUPFAM" id="SSF47819">
    <property type="entry name" value="HRDC-like"/>
    <property type="match status" value="1"/>
</dbReference>
<dbReference type="InterPro" id="IPR010997">
    <property type="entry name" value="HRDC-like_sf"/>
</dbReference>
<comment type="cofactor">
    <cofactor evidence="1">
        <name>Zn(2+)</name>
        <dbReference type="ChEBI" id="CHEBI:29105"/>
    </cofactor>
</comment>
<dbReference type="PANTHER" id="PTHR13710">
    <property type="entry name" value="DNA HELICASE RECQ FAMILY MEMBER"/>
    <property type="match status" value="1"/>
</dbReference>
<dbReference type="InterPro" id="IPR001650">
    <property type="entry name" value="Helicase_C-like"/>
</dbReference>
<dbReference type="EC" id="5.6.2.4" evidence="10"/>
<dbReference type="GO" id="GO:0000724">
    <property type="term" value="P:double-strand break repair via homologous recombination"/>
    <property type="evidence" value="ECO:0007669"/>
    <property type="project" value="TreeGrafter"/>
</dbReference>
<keyword evidence="6 10" id="KW-0067">ATP-binding</keyword>
<comment type="catalytic activity">
    <reaction evidence="9 10">
        <text>Couples ATP hydrolysis with the unwinding of duplex DNA by translocating in the 3'-5' direction.</text>
        <dbReference type="EC" id="5.6.2.4"/>
    </reaction>
</comment>
<dbReference type="GO" id="GO:0000723">
    <property type="term" value="P:telomere maintenance"/>
    <property type="evidence" value="ECO:0007669"/>
    <property type="project" value="TreeGrafter"/>
</dbReference>
<evidence type="ECO:0000256" key="10">
    <source>
        <dbReference type="RuleBase" id="RU364117"/>
    </source>
</evidence>
<dbReference type="InterPro" id="IPR027417">
    <property type="entry name" value="P-loop_NTPase"/>
</dbReference>
<dbReference type="SMART" id="SM00487">
    <property type="entry name" value="DEXDc"/>
    <property type="match status" value="1"/>
</dbReference>
<dbReference type="GO" id="GO:0009378">
    <property type="term" value="F:four-way junction helicase activity"/>
    <property type="evidence" value="ECO:0007669"/>
    <property type="project" value="TreeGrafter"/>
</dbReference>
<reference evidence="15" key="2">
    <citation type="submission" date="2025-08" db="UniProtKB">
        <authorList>
            <consortium name="Ensembl"/>
        </authorList>
    </citation>
    <scope>IDENTIFICATION</scope>
</reference>
<keyword evidence="3 10" id="KW-0547">Nucleotide-binding</keyword>
<dbReference type="FunFam" id="1.10.150.80:FF:000005">
    <property type="entry name" value="Werner syndrome ATP-dependent helicase homolog"/>
    <property type="match status" value="1"/>
</dbReference>
<dbReference type="GO" id="GO:0016787">
    <property type="term" value="F:hydrolase activity"/>
    <property type="evidence" value="ECO:0007669"/>
    <property type="project" value="UniProtKB-KW"/>
</dbReference>
<dbReference type="Pfam" id="PF00570">
    <property type="entry name" value="HRDC"/>
    <property type="match status" value="1"/>
</dbReference>
<dbReference type="Gene3D" id="1.10.10.10">
    <property type="entry name" value="Winged helix-like DNA-binding domain superfamily/Winged helix DNA-binding domain"/>
    <property type="match status" value="1"/>
</dbReference>
<evidence type="ECO:0000256" key="4">
    <source>
        <dbReference type="ARBA" id="ARBA00022801"/>
    </source>
</evidence>
<dbReference type="GO" id="GO:0003677">
    <property type="term" value="F:DNA binding"/>
    <property type="evidence" value="ECO:0007669"/>
    <property type="project" value="UniProtKB-KW"/>
</dbReference>
<dbReference type="NCBIfam" id="TIGR00614">
    <property type="entry name" value="recQ_fam"/>
    <property type="match status" value="1"/>
</dbReference>
<evidence type="ECO:0000259" key="14">
    <source>
        <dbReference type="PROSITE" id="PS51194"/>
    </source>
</evidence>
<keyword evidence="8" id="KW-0413">Isomerase</keyword>
<evidence type="ECO:0000256" key="11">
    <source>
        <dbReference type="SAM" id="MobiDB-lite"/>
    </source>
</evidence>
<keyword evidence="5 10" id="KW-0347">Helicase</keyword>
<dbReference type="PANTHER" id="PTHR13710:SF120">
    <property type="entry name" value="BIFUNCTIONAL 3'-5' EXONUCLEASE_ATP-DEPENDENT HELICASE WRN"/>
    <property type="match status" value="1"/>
</dbReference>
<dbReference type="SMART" id="SM00341">
    <property type="entry name" value="HRDC"/>
    <property type="match status" value="1"/>
</dbReference>
<keyword evidence="10" id="KW-0539">Nucleus</keyword>
<dbReference type="PROSITE" id="PS51194">
    <property type="entry name" value="HELICASE_CTER"/>
    <property type="match status" value="1"/>
</dbReference>
<dbReference type="GO" id="GO:0006260">
    <property type="term" value="P:DNA replication"/>
    <property type="evidence" value="ECO:0007669"/>
    <property type="project" value="InterPro"/>
</dbReference>
<protein>
    <recommendedName>
        <fullName evidence="10">ATP-dependent DNA helicase</fullName>
        <ecNumber evidence="10">5.6.2.4</ecNumber>
    </recommendedName>
</protein>
<evidence type="ECO:0000256" key="1">
    <source>
        <dbReference type="ARBA" id="ARBA00001947"/>
    </source>
</evidence>
<reference evidence="15" key="1">
    <citation type="submission" date="2020-07" db="EMBL/GenBank/DDBJ databases">
        <title>A long reads based de novo assembly of the rainbow trout Arlee double haploid line genome.</title>
        <authorList>
            <person name="Gao G."/>
            <person name="Palti Y."/>
        </authorList>
    </citation>
    <scope>NUCLEOTIDE SEQUENCE [LARGE SCALE GENOMIC DNA]</scope>
</reference>
<dbReference type="FunFam" id="3.40.50.300:FF:001023">
    <property type="entry name" value="Werner syndrome RecQ like helicase"/>
    <property type="match status" value="1"/>
</dbReference>
<dbReference type="GO" id="GO:0005694">
    <property type="term" value="C:chromosome"/>
    <property type="evidence" value="ECO:0007669"/>
    <property type="project" value="TreeGrafter"/>
</dbReference>
<dbReference type="InterPro" id="IPR018982">
    <property type="entry name" value="RQC_domain"/>
</dbReference>
<feature type="compositionally biased region" description="Acidic residues" evidence="11">
    <location>
        <begin position="28"/>
        <end position="43"/>
    </location>
</feature>
<evidence type="ECO:0000256" key="6">
    <source>
        <dbReference type="ARBA" id="ARBA00022840"/>
    </source>
</evidence>
<evidence type="ECO:0000256" key="2">
    <source>
        <dbReference type="ARBA" id="ARBA00005446"/>
    </source>
</evidence>
<evidence type="ECO:0000259" key="13">
    <source>
        <dbReference type="PROSITE" id="PS51192"/>
    </source>
</evidence>
<dbReference type="FunFam" id="3.40.50.300:FF:000941">
    <property type="entry name" value="Werner syndrome RecQ like helicase"/>
    <property type="match status" value="1"/>
</dbReference>
<dbReference type="SUPFAM" id="SSF46785">
    <property type="entry name" value="Winged helix' DNA-binding domain"/>
    <property type="match status" value="1"/>
</dbReference>
<dbReference type="Gene3D" id="1.10.150.80">
    <property type="entry name" value="HRDC domain"/>
    <property type="match status" value="1"/>
</dbReference>
<accession>A0A8K9Y5S0</accession>
<name>A0A8K9Y5S0_ONCMY</name>
<dbReference type="Gene3D" id="3.40.50.300">
    <property type="entry name" value="P-loop containing nucleotide triphosphate hydrolases"/>
    <property type="match status" value="2"/>
</dbReference>
<feature type="domain" description="Helicase C-terminal" evidence="14">
    <location>
        <begin position="266"/>
        <end position="415"/>
    </location>
</feature>
<evidence type="ECO:0000313" key="15">
    <source>
        <dbReference type="Ensembl" id="ENSOMYP00000142061.1"/>
    </source>
</evidence>
<dbReference type="Pfam" id="PF00271">
    <property type="entry name" value="Helicase_C"/>
    <property type="match status" value="1"/>
</dbReference>
<dbReference type="GO" id="GO:0005737">
    <property type="term" value="C:cytoplasm"/>
    <property type="evidence" value="ECO:0007669"/>
    <property type="project" value="TreeGrafter"/>
</dbReference>
<dbReference type="PROSITE" id="PS50967">
    <property type="entry name" value="HRDC"/>
    <property type="match status" value="1"/>
</dbReference>
<comment type="similarity">
    <text evidence="2 10">Belongs to the helicase family. RecQ subfamily.</text>
</comment>
<dbReference type="CDD" id="cd18794">
    <property type="entry name" value="SF2_C_RecQ"/>
    <property type="match status" value="1"/>
</dbReference>
<evidence type="ECO:0000313" key="16">
    <source>
        <dbReference type="Proteomes" id="UP000694395"/>
    </source>
</evidence>
<evidence type="ECO:0000259" key="12">
    <source>
        <dbReference type="PROSITE" id="PS50967"/>
    </source>
</evidence>
<dbReference type="InterPro" id="IPR036388">
    <property type="entry name" value="WH-like_DNA-bd_sf"/>
</dbReference>
<dbReference type="GO" id="GO:0043138">
    <property type="term" value="F:3'-5' DNA helicase activity"/>
    <property type="evidence" value="ECO:0007669"/>
    <property type="project" value="UniProtKB-EC"/>
</dbReference>
<dbReference type="SUPFAM" id="SSF52540">
    <property type="entry name" value="P-loop containing nucleoside triphosphate hydrolases"/>
    <property type="match status" value="1"/>
</dbReference>
<dbReference type="InterPro" id="IPR044876">
    <property type="entry name" value="HRDC_dom_sf"/>
</dbReference>
<dbReference type="InterPro" id="IPR002121">
    <property type="entry name" value="HRDC_dom"/>
</dbReference>
<gene>
    <name evidence="15" type="primary">wrn</name>
</gene>
<evidence type="ECO:0000256" key="5">
    <source>
        <dbReference type="ARBA" id="ARBA00022806"/>
    </source>
</evidence>
<proteinExistence type="inferred from homology"/>
<dbReference type="GO" id="GO:0005524">
    <property type="term" value="F:ATP binding"/>
    <property type="evidence" value="ECO:0007669"/>
    <property type="project" value="UniProtKB-KW"/>
</dbReference>
<dbReference type="Pfam" id="PF09382">
    <property type="entry name" value="RQC"/>
    <property type="match status" value="1"/>
</dbReference>
<dbReference type="InterPro" id="IPR014001">
    <property type="entry name" value="Helicase_ATP-bd"/>
</dbReference>
<keyword evidence="4 10" id="KW-0378">Hydrolase</keyword>
<feature type="domain" description="HRDC" evidence="12">
    <location>
        <begin position="595"/>
        <end position="674"/>
    </location>
</feature>
<evidence type="ECO:0000256" key="7">
    <source>
        <dbReference type="ARBA" id="ARBA00023125"/>
    </source>
</evidence>
<dbReference type="Pfam" id="PF00270">
    <property type="entry name" value="DEAD"/>
    <property type="match status" value="1"/>
</dbReference>
<dbReference type="SMART" id="SM00490">
    <property type="entry name" value="HELICc"/>
    <property type="match status" value="1"/>
</dbReference>
<evidence type="ECO:0000256" key="9">
    <source>
        <dbReference type="ARBA" id="ARBA00034617"/>
    </source>
</evidence>
<dbReference type="InterPro" id="IPR036390">
    <property type="entry name" value="WH_DNA-bd_sf"/>
</dbReference>
<feature type="region of interest" description="Disordered" evidence="11">
    <location>
        <begin position="1"/>
        <end position="48"/>
    </location>
</feature>
<evidence type="ECO:0000256" key="3">
    <source>
        <dbReference type="ARBA" id="ARBA00022741"/>
    </source>
</evidence>
<evidence type="ECO:0000256" key="8">
    <source>
        <dbReference type="ARBA" id="ARBA00023235"/>
    </source>
</evidence>
<dbReference type="Ensembl" id="ENSOMYT00000090101.2">
    <property type="protein sequence ID" value="ENSOMYP00000142061.1"/>
    <property type="gene ID" value="ENSOMYG00000038165.2"/>
</dbReference>
<comment type="subcellular location">
    <subcellularLocation>
        <location evidence="10">Nucleus</location>
    </subcellularLocation>
</comment>
<dbReference type="GO" id="GO:0005654">
    <property type="term" value="C:nucleoplasm"/>
    <property type="evidence" value="ECO:0007669"/>
    <property type="project" value="TreeGrafter"/>
</dbReference>
<dbReference type="GeneTree" id="ENSGT00940000159168"/>
<reference evidence="15" key="3">
    <citation type="submission" date="2025-09" db="UniProtKB">
        <authorList>
            <consortium name="Ensembl"/>
        </authorList>
    </citation>
    <scope>IDENTIFICATION</scope>
</reference>
<dbReference type="CDD" id="cd18017">
    <property type="entry name" value="DEXHc_RecQ3"/>
    <property type="match status" value="1"/>
</dbReference>
<dbReference type="InterPro" id="IPR032284">
    <property type="entry name" value="RecQ_Zn-bd"/>
</dbReference>
<keyword evidence="16" id="KW-1185">Reference proteome</keyword>
<comment type="catalytic activity">
    <reaction evidence="10">
        <text>ATP + H2O = ADP + phosphate + H(+)</text>
        <dbReference type="Rhea" id="RHEA:13065"/>
        <dbReference type="ChEBI" id="CHEBI:15377"/>
        <dbReference type="ChEBI" id="CHEBI:15378"/>
        <dbReference type="ChEBI" id="CHEBI:30616"/>
        <dbReference type="ChEBI" id="CHEBI:43474"/>
        <dbReference type="ChEBI" id="CHEBI:456216"/>
    </reaction>
</comment>
<dbReference type="SMART" id="SM00956">
    <property type="entry name" value="RQC"/>
    <property type="match status" value="1"/>
</dbReference>
<dbReference type="AlphaFoldDB" id="A0A8K9Y5S0"/>
<keyword evidence="7" id="KW-0238">DNA-binding</keyword>
<sequence length="773" mass="86478">MLQCVEEVERLTQQKQPQPEEMPSGPGNEEDDIEELEEEEEFDPSLPEPLPEQIKCLKMYFGHSRFKPVQWKVIHSVLKERRDNLVVMATGYGKSLCFQFPPVYCVGVSIVICPLIALMEDQVLQLEMSNIPACFLGSAQTKNVLAGLKQGQYRVVYMTPEYCSGNVSLLEQLDRSIGISLIAVDEAHCISEWGHDFRGAYRSLGNLKRSLPNVPIVALTATASPSIREDIVKSLNLEQPIVTCTSFDRPNLYLDVKRKSGGVFQDLNGFLKKTTRGDYEFEGSSIVYCPSRKEAERVTSTLTSLGVTCGVYHAGLGIKQRRETQHRFMRDEIQCIVATVAFGMGINKADIRKVIHYGAPKEMESYYQEIGRAGRDGLPSACHVLWAPADLKLNRFLINQLKMMGKMDLYLNSSKCRRKLILSHFEDKQLRKVTSGIMGTDQCCDNCRSGAVNRVGVNDTVDGGRQDYGVLAFQLMGAVSAMGERFGSSAPILFLRGSYSQRVPEKYRCHPLFGAGKSVSEPCWKALARELVIEEYLKEATGTSKFCVLCKITPKVRHNISQQHNIYHNHNILQHNTTYSAFGKYSDPFPFSIFCYITTALYAKLVAERQKLASEKDIPPAILATNKILLEMAKMRPCTVSSLKQVDGVSEAKSSMLIPLLKTIASFCELHNLKVSHACKVLFLKICVCCVQRQVSDVRSLPVAVLETQLIQAFRANHPLDTERAGLTTAIRTTVSRIIQSHPVNSGTDMSLPVSLKIRLDLKVSSRLRKTLH</sequence>
<dbReference type="Pfam" id="PF16124">
    <property type="entry name" value="RecQ_Zn_bind"/>
    <property type="match status" value="1"/>
</dbReference>
<dbReference type="PROSITE" id="PS51192">
    <property type="entry name" value="HELICASE_ATP_BIND_1"/>
    <property type="match status" value="1"/>
</dbReference>
<feature type="domain" description="Helicase ATP-binding" evidence="13">
    <location>
        <begin position="75"/>
        <end position="241"/>
    </location>
</feature>
<organism evidence="15 16">
    <name type="scientific">Oncorhynchus mykiss</name>
    <name type="common">Rainbow trout</name>
    <name type="synonym">Salmo gairdneri</name>
    <dbReference type="NCBI Taxonomy" id="8022"/>
    <lineage>
        <taxon>Eukaryota</taxon>
        <taxon>Metazoa</taxon>
        <taxon>Chordata</taxon>
        <taxon>Craniata</taxon>
        <taxon>Vertebrata</taxon>
        <taxon>Euteleostomi</taxon>
        <taxon>Actinopterygii</taxon>
        <taxon>Neopterygii</taxon>
        <taxon>Teleostei</taxon>
        <taxon>Protacanthopterygii</taxon>
        <taxon>Salmoniformes</taxon>
        <taxon>Salmonidae</taxon>
        <taxon>Salmoninae</taxon>
        <taxon>Oncorhynchus</taxon>
    </lineage>
</organism>
<dbReference type="Proteomes" id="UP000694395">
    <property type="component" value="Chromosome 5"/>
</dbReference>